<feature type="region of interest" description="Disordered" evidence="1">
    <location>
        <begin position="730"/>
        <end position="762"/>
    </location>
</feature>
<gene>
    <name evidence="3" type="ORF">FYJ85_02150</name>
</gene>
<evidence type="ECO:0000256" key="1">
    <source>
        <dbReference type="SAM" id="MobiDB-lite"/>
    </source>
</evidence>
<evidence type="ECO:0000313" key="3">
    <source>
        <dbReference type="EMBL" id="MST95845.1"/>
    </source>
</evidence>
<reference evidence="3 4" key="1">
    <citation type="submission" date="2019-08" db="EMBL/GenBank/DDBJ databases">
        <title>In-depth cultivation of the pig gut microbiome towards novel bacterial diversity and tailored functional studies.</title>
        <authorList>
            <person name="Wylensek D."/>
            <person name="Hitch T.C.A."/>
            <person name="Clavel T."/>
        </authorList>
    </citation>
    <scope>NUCLEOTIDE SEQUENCE [LARGE SCALE GENOMIC DNA]</scope>
    <source>
        <strain evidence="3 4">BBE-744-WT-12</strain>
    </source>
</reference>
<sequence>MNNQTDKRIRERGIALLFALGILSLLMILGLAFVTNSVISRKVAYNNSSRSQAKVLALGAINRVAGAVMLYQYNLGNSRKTNDGSTGTDDIIVSDLSTIVSHYEKRSDDDISIKDDTETKSSIADTLDVELPAYQRIRFDHTPDADKVQDSDDQFYADLEGVSGDEKRKPDWIFVDNGMSGDDRRIIGRYAYRVLPPRSDSRINLHQVLDMKNPAATDPLYGSIEEVPLGNTPLSFWTTKPETIIGSLAPTLDIFRQGWASEWTTEEMKKTKWLKRWFDDGIWPGEMEVFESAVDGTSGELVRRYYHRFNMNRDDWGDFEGTSLNGVELNSDAAVQELMKDPVEFRNSTTFDVTDKDAASPLTSGLRFLNMIGSDKGGFTTLEFRRKQIAANIIDYCDKDSVPTSDVPASEWKNNVISGGAFPEYTGNEKTPYINEFAIGLDINPTLTGANGKDLKVNVTITPEMIGELINIYAKTSSDNYKLLIHLKAMTIKLKIKGTGKVSFNPPAGSSADFEKEQEFTLATVPFTEEIECTSTLWKDGYLIASKTLPELNATLDFAQVLQEKTGGAAITGITDFKANFDIVEASFEVNGIVLTGPDGGSTGELTGADFVRWSDVITLPAKQLFTKKVTDGAIPMADDSFALEPEFRKLVIAGMQARDPRQNLFAKLNPGSPSESDWSPLADINWVEYDLSVVAGSNSLGYDETNLLTMNLDLTKVTFAESLDHGLVNKEADPSGKASDGDAELVTDPAWRDDAKSTTDSSGKVIGHLSTAYIRNKPMLSLWELGAIHRAAQWQTINLKNAAKVGSASATADGDTFPIEDHMDPQWNAGNNVAGTSYYDGDGAILDQVKLGNRARSYGKIDWNMLKTEGSAFPIEDNAYWLGAMLQDTEANWRGEYDLTIASTPYTNLMDILNAVGGMTDTLLARSEILRQTRVGGGKVLIPSDADTDREKEEVAGKVMNLMKAGPAPLTTFQAVIIAQTIQDVDGLVYRLDSDGNLVKHDAKYGTFDLNSSKGIYFDDITGEMKILVTFDRNPATGKIKVRNIEFLESRNYNADLL</sequence>
<keyword evidence="2" id="KW-0472">Membrane</keyword>
<dbReference type="RefSeq" id="WP_154416850.1">
    <property type="nucleotide sequence ID" value="NZ_CALXOB010000031.1"/>
</dbReference>
<protein>
    <submittedName>
        <fullName evidence="3">Uncharacterized protein</fullName>
    </submittedName>
</protein>
<dbReference type="Proteomes" id="UP000435649">
    <property type="component" value="Unassembled WGS sequence"/>
</dbReference>
<dbReference type="AlphaFoldDB" id="A0A844FYX8"/>
<evidence type="ECO:0000256" key="2">
    <source>
        <dbReference type="SAM" id="Phobius"/>
    </source>
</evidence>
<keyword evidence="4" id="KW-1185">Reference proteome</keyword>
<evidence type="ECO:0000313" key="4">
    <source>
        <dbReference type="Proteomes" id="UP000435649"/>
    </source>
</evidence>
<proteinExistence type="predicted"/>
<comment type="caution">
    <text evidence="3">The sequence shown here is derived from an EMBL/GenBank/DDBJ whole genome shotgun (WGS) entry which is preliminary data.</text>
</comment>
<organism evidence="3 4">
    <name type="scientific">Victivallis lenta</name>
    <dbReference type="NCBI Taxonomy" id="2606640"/>
    <lineage>
        <taxon>Bacteria</taxon>
        <taxon>Pseudomonadati</taxon>
        <taxon>Lentisphaerota</taxon>
        <taxon>Lentisphaeria</taxon>
        <taxon>Victivallales</taxon>
        <taxon>Victivallaceae</taxon>
        <taxon>Victivallis</taxon>
    </lineage>
</organism>
<dbReference type="EMBL" id="VUNS01000002">
    <property type="protein sequence ID" value="MST95845.1"/>
    <property type="molecule type" value="Genomic_DNA"/>
</dbReference>
<name>A0A844FYX8_9BACT</name>
<feature type="transmembrane region" description="Helical" evidence="2">
    <location>
        <begin position="12"/>
        <end position="34"/>
    </location>
</feature>
<keyword evidence="2" id="KW-0812">Transmembrane</keyword>
<keyword evidence="2" id="KW-1133">Transmembrane helix</keyword>
<accession>A0A844FYX8</accession>